<name>A0A542ZF35_9MICO</name>
<dbReference type="Proteomes" id="UP000319514">
    <property type="component" value="Unassembled WGS sequence"/>
</dbReference>
<comment type="caution">
    <text evidence="1">The sequence shown here is derived from an EMBL/GenBank/DDBJ whole genome shotgun (WGS) entry which is preliminary data.</text>
</comment>
<proteinExistence type="predicted"/>
<evidence type="ECO:0000313" key="2">
    <source>
        <dbReference type="Proteomes" id="UP000319514"/>
    </source>
</evidence>
<dbReference type="EMBL" id="VFOQ01000001">
    <property type="protein sequence ID" value="TQL58953.1"/>
    <property type="molecule type" value="Genomic_DNA"/>
</dbReference>
<accession>A0A542ZF35</accession>
<sequence>MRPVELMTEEELVAEATQLQHVYEAHVRQVSETVGRATMGDMDDQLTRYFDVRSELQQRLDGGPGVRAIAWRPPDPSG</sequence>
<dbReference type="AlphaFoldDB" id="A0A542ZF35"/>
<reference evidence="1 2" key="1">
    <citation type="submission" date="2019-06" db="EMBL/GenBank/DDBJ databases">
        <title>Sequencing the genomes of 1000 actinobacteria strains.</title>
        <authorList>
            <person name="Klenk H.-P."/>
        </authorList>
    </citation>
    <scope>NUCLEOTIDE SEQUENCE [LARGE SCALE GENOMIC DNA]</scope>
    <source>
        <strain evidence="1 2">DSM 18082</strain>
    </source>
</reference>
<organism evidence="1 2">
    <name type="scientific">Oryzihumus leptocrescens</name>
    <dbReference type="NCBI Taxonomy" id="297536"/>
    <lineage>
        <taxon>Bacteria</taxon>
        <taxon>Bacillati</taxon>
        <taxon>Actinomycetota</taxon>
        <taxon>Actinomycetes</taxon>
        <taxon>Micrococcales</taxon>
        <taxon>Intrasporangiaceae</taxon>
        <taxon>Oryzihumus</taxon>
    </lineage>
</organism>
<protein>
    <submittedName>
        <fullName evidence="1">Uncharacterized protein</fullName>
    </submittedName>
</protein>
<keyword evidence="2" id="KW-1185">Reference proteome</keyword>
<dbReference type="RefSeq" id="WP_141787032.1">
    <property type="nucleotide sequence ID" value="NZ_BAAAKX010000003.1"/>
</dbReference>
<evidence type="ECO:0000313" key="1">
    <source>
        <dbReference type="EMBL" id="TQL58953.1"/>
    </source>
</evidence>
<gene>
    <name evidence="1" type="ORF">FB474_0296</name>
</gene>